<evidence type="ECO:0000313" key="1">
    <source>
        <dbReference type="EMBL" id="EIR16448.1"/>
    </source>
</evidence>
<protein>
    <submittedName>
        <fullName evidence="1">Uncharacterized protein</fullName>
    </submittedName>
</protein>
<accession>A0AB72ZN05</accession>
<gene>
    <name evidence="1" type="ORF">YPPY08_3159</name>
</gene>
<comment type="caution">
    <text evidence="1">The sequence shown here is derived from an EMBL/GenBank/DDBJ whole genome shotgun (WGS) entry which is preliminary data.</text>
</comment>
<evidence type="ECO:0000313" key="2">
    <source>
        <dbReference type="Proteomes" id="UP000003231"/>
    </source>
</evidence>
<name>A0AB72ZN05_YERPE</name>
<dbReference type="EMBL" id="AKRT01000355">
    <property type="protein sequence ID" value="EIR16448.1"/>
    <property type="molecule type" value="Genomic_DNA"/>
</dbReference>
<feature type="non-terminal residue" evidence="1">
    <location>
        <position position="1"/>
    </location>
</feature>
<dbReference type="AlphaFoldDB" id="A0AB72ZN05"/>
<sequence length="35" mass="3813">YPLDLISGVGCGSLLHRSLQHYGKVNNRQFKAALG</sequence>
<proteinExistence type="predicted"/>
<dbReference type="Proteomes" id="UP000003231">
    <property type="component" value="Unassembled WGS sequence"/>
</dbReference>
<reference evidence="1 2" key="1">
    <citation type="submission" date="2012-05" db="EMBL/GenBank/DDBJ databases">
        <title>Genome sequence of Yersinia Pestis PY-08.</title>
        <authorList>
            <person name="Santana-Cruz I."/>
            <person name="Sengamalay N."/>
            <person name="McCracken C."/>
            <person name="Daugherty S.C."/>
            <person name="Maroo A."/>
            <person name="Vara P.G."/>
            <person name="Tallon L.J."/>
            <person name="Sadzewicz L."/>
            <person name="Vinetz J.M."/>
            <person name="Cespedes Zambrano M.J."/>
            <person name="Fraser-Liggett C.M."/>
            <person name="Tettelin H."/>
        </authorList>
    </citation>
    <scope>NUCLEOTIDE SEQUENCE [LARGE SCALE GENOMIC DNA]</scope>
    <source>
        <strain evidence="1 2">PY-08</strain>
    </source>
</reference>
<organism evidence="1 2">
    <name type="scientific">Yersinia pestis PY-08</name>
    <dbReference type="NCBI Taxonomy" id="992134"/>
    <lineage>
        <taxon>Bacteria</taxon>
        <taxon>Pseudomonadati</taxon>
        <taxon>Pseudomonadota</taxon>
        <taxon>Gammaproteobacteria</taxon>
        <taxon>Enterobacterales</taxon>
        <taxon>Yersiniaceae</taxon>
        <taxon>Yersinia</taxon>
    </lineage>
</organism>